<dbReference type="Pfam" id="PF00792">
    <property type="entry name" value="PI3K_C2"/>
    <property type="match status" value="1"/>
</dbReference>
<dbReference type="GO" id="GO:0005777">
    <property type="term" value="C:peroxisome"/>
    <property type="evidence" value="ECO:0007669"/>
    <property type="project" value="TreeGrafter"/>
</dbReference>
<feature type="domain" description="PI3K/PI4K catalytic" evidence="8">
    <location>
        <begin position="620"/>
        <end position="886"/>
    </location>
</feature>
<dbReference type="Gene3D" id="1.25.40.70">
    <property type="entry name" value="Phosphatidylinositol 3-kinase, accessory domain (PIK)"/>
    <property type="match status" value="1"/>
</dbReference>
<dbReference type="GO" id="GO:0034271">
    <property type="term" value="C:phosphatidylinositol 3-kinase complex, class III, type I"/>
    <property type="evidence" value="ECO:0007669"/>
    <property type="project" value="TreeGrafter"/>
</dbReference>
<comment type="similarity">
    <text evidence="1">Belongs to the PI3/PI4-kinase family. Type III PI4K subfamily.</text>
</comment>
<dbReference type="PROSITE" id="PS51545">
    <property type="entry name" value="PIK_HELICAL"/>
    <property type="match status" value="1"/>
</dbReference>
<evidence type="ECO:0000256" key="6">
    <source>
        <dbReference type="ARBA" id="ARBA00023985"/>
    </source>
</evidence>
<dbReference type="SMART" id="SM00146">
    <property type="entry name" value="PI3Kc"/>
    <property type="match status" value="1"/>
</dbReference>
<dbReference type="CDD" id="cd00896">
    <property type="entry name" value="PI3Kc_III"/>
    <property type="match status" value="1"/>
</dbReference>
<evidence type="ECO:0000259" key="8">
    <source>
        <dbReference type="PROSITE" id="PS50290"/>
    </source>
</evidence>
<dbReference type="InterPro" id="IPR016024">
    <property type="entry name" value="ARM-type_fold"/>
</dbReference>
<dbReference type="GO" id="GO:0000045">
    <property type="term" value="P:autophagosome assembly"/>
    <property type="evidence" value="ECO:0007669"/>
    <property type="project" value="TreeGrafter"/>
</dbReference>
<dbReference type="EC" id="2.7.1.137" evidence="7"/>
<dbReference type="GO" id="GO:0048015">
    <property type="term" value="P:phosphatidylinositol-mediated signaling"/>
    <property type="evidence" value="ECO:0007669"/>
    <property type="project" value="TreeGrafter"/>
</dbReference>
<dbReference type="PROSITE" id="PS51547">
    <property type="entry name" value="C2_PI3K"/>
    <property type="match status" value="1"/>
</dbReference>
<keyword evidence="2 7" id="KW-0808">Transferase</keyword>
<dbReference type="GO" id="GO:0034272">
    <property type="term" value="C:phosphatidylinositol 3-kinase complex, class III, type II"/>
    <property type="evidence" value="ECO:0007669"/>
    <property type="project" value="TreeGrafter"/>
</dbReference>
<feature type="domain" description="PIK helical" evidence="9">
    <location>
        <begin position="351"/>
        <end position="539"/>
    </location>
</feature>
<dbReference type="Gene3D" id="3.30.1010.10">
    <property type="entry name" value="Phosphatidylinositol 3-kinase Catalytic Subunit, Chain A, domain 4"/>
    <property type="match status" value="1"/>
</dbReference>
<dbReference type="InterPro" id="IPR011009">
    <property type="entry name" value="Kinase-like_dom_sf"/>
</dbReference>
<keyword evidence="3 7" id="KW-0547">Nucleotide-binding</keyword>
<dbReference type="PROSITE" id="PS00916">
    <property type="entry name" value="PI3_4_KINASE_2"/>
    <property type="match status" value="1"/>
</dbReference>
<dbReference type="SUPFAM" id="SSF56112">
    <property type="entry name" value="Protein kinase-like (PK-like)"/>
    <property type="match status" value="1"/>
</dbReference>
<gene>
    <name evidence="11" type="ORF">E6O75_ATG08746</name>
</gene>
<dbReference type="SUPFAM" id="SSF48371">
    <property type="entry name" value="ARM repeat"/>
    <property type="match status" value="1"/>
</dbReference>
<dbReference type="InterPro" id="IPR057756">
    <property type="entry name" value="PI3-kinase_type3/VPS34_cat"/>
</dbReference>
<evidence type="ECO:0000256" key="4">
    <source>
        <dbReference type="ARBA" id="ARBA00022777"/>
    </source>
</evidence>
<dbReference type="InterPro" id="IPR018936">
    <property type="entry name" value="PI3/4_kinase_CS"/>
</dbReference>
<dbReference type="FunFam" id="1.25.40.70:FF:000009">
    <property type="entry name" value="Phosphatidylinositol 3-kinase VPS34"/>
    <property type="match status" value="1"/>
</dbReference>
<keyword evidence="5 7" id="KW-0067">ATP-binding</keyword>
<dbReference type="FunFam" id="1.10.1070.11:FF:000002">
    <property type="entry name" value="Phosphatidylinositol 3-kinase catalytic subunit type 3"/>
    <property type="match status" value="1"/>
</dbReference>
<dbReference type="InterPro" id="IPR001263">
    <property type="entry name" value="PI3K_accessory_dom"/>
</dbReference>
<dbReference type="InterPro" id="IPR008290">
    <property type="entry name" value="PI3K_Vps34"/>
</dbReference>
<evidence type="ECO:0000256" key="7">
    <source>
        <dbReference type="PIRNR" id="PIRNR000587"/>
    </source>
</evidence>
<dbReference type="Gene3D" id="2.60.40.150">
    <property type="entry name" value="C2 domain"/>
    <property type="match status" value="1"/>
</dbReference>
<dbReference type="PROSITE" id="PS00915">
    <property type="entry name" value="PI3_4_KINASE_1"/>
    <property type="match status" value="1"/>
</dbReference>
<name>A0A4Z1P0G7_9PEZI</name>
<keyword evidence="4 7" id="KW-0418">Kinase</keyword>
<dbReference type="InterPro" id="IPR002420">
    <property type="entry name" value="PI3K-type_C2_dom"/>
</dbReference>
<evidence type="ECO:0000259" key="10">
    <source>
        <dbReference type="PROSITE" id="PS51547"/>
    </source>
</evidence>
<dbReference type="PANTHER" id="PTHR10048:SF7">
    <property type="entry name" value="PHOSPHATIDYLINOSITOL 3-KINASE CATALYTIC SUBUNIT TYPE 3"/>
    <property type="match status" value="1"/>
</dbReference>
<dbReference type="GO" id="GO:0005524">
    <property type="term" value="F:ATP binding"/>
    <property type="evidence" value="ECO:0007669"/>
    <property type="project" value="UniProtKB-UniRule"/>
</dbReference>
<proteinExistence type="inferred from homology"/>
<keyword evidence="12" id="KW-1185">Reference proteome</keyword>
<dbReference type="InterPro" id="IPR015433">
    <property type="entry name" value="PI3/4_kinase"/>
</dbReference>
<evidence type="ECO:0000256" key="3">
    <source>
        <dbReference type="ARBA" id="ARBA00022741"/>
    </source>
</evidence>
<dbReference type="Pfam" id="PF00613">
    <property type="entry name" value="PI3Ka"/>
    <property type="match status" value="1"/>
</dbReference>
<dbReference type="EMBL" id="SNSC02000022">
    <property type="protein sequence ID" value="TID14600.1"/>
    <property type="molecule type" value="Genomic_DNA"/>
</dbReference>
<dbReference type="GO" id="GO:0016303">
    <property type="term" value="F:1-phosphatidylinositol-3-kinase activity"/>
    <property type="evidence" value="ECO:0007669"/>
    <property type="project" value="UniProtKB-UniRule"/>
</dbReference>
<dbReference type="InterPro" id="IPR000403">
    <property type="entry name" value="PI3/4_kinase_cat_dom"/>
</dbReference>
<dbReference type="SMART" id="SM00142">
    <property type="entry name" value="PI3K_C2"/>
    <property type="match status" value="1"/>
</dbReference>
<dbReference type="PIRSF" id="PIRSF000587">
    <property type="entry name" value="PI3K_Vps34"/>
    <property type="match status" value="1"/>
</dbReference>
<dbReference type="PANTHER" id="PTHR10048">
    <property type="entry name" value="PHOSPHATIDYLINOSITOL KINASE"/>
    <property type="match status" value="1"/>
</dbReference>
<dbReference type="InterPro" id="IPR035892">
    <property type="entry name" value="C2_domain_sf"/>
</dbReference>
<dbReference type="AlphaFoldDB" id="A0A4Z1P0G7"/>
<dbReference type="SUPFAM" id="SSF49562">
    <property type="entry name" value="C2 domain (Calcium/lipid-binding domain, CaLB)"/>
    <property type="match status" value="1"/>
</dbReference>
<dbReference type="Proteomes" id="UP000298493">
    <property type="component" value="Unassembled WGS sequence"/>
</dbReference>
<dbReference type="STRING" id="86259.A0A4Z1P0G7"/>
<reference evidence="11 12" key="1">
    <citation type="submission" date="2019-04" db="EMBL/GenBank/DDBJ databases">
        <title>High contiguity whole genome sequence and gene annotation resource for two Venturia nashicola isolates.</title>
        <authorList>
            <person name="Prokchorchik M."/>
            <person name="Won K."/>
            <person name="Lee Y."/>
            <person name="Choi E.D."/>
            <person name="Segonzac C."/>
            <person name="Sohn K.H."/>
        </authorList>
    </citation>
    <scope>NUCLEOTIDE SEQUENCE [LARGE SCALE GENOMIC DNA]</scope>
    <source>
        <strain evidence="11 12">PRI2</strain>
    </source>
</reference>
<dbReference type="Pfam" id="PF00454">
    <property type="entry name" value="PI3_PI4_kinase"/>
    <property type="match status" value="2"/>
</dbReference>
<evidence type="ECO:0000313" key="11">
    <source>
        <dbReference type="EMBL" id="TID14600.1"/>
    </source>
</evidence>
<sequence>METFTFATSSGLEFPISVKINTLDGFQKPIPFSELLKHPELRHKGSNISAHSELYVTAQLWADSKPLTVQVQTAYKVFKNARTWNEWLTLPILYSNIPPNTQLAITVWDLSPAGGPDSKFHAVPFGGTTIPLFDHTSTLHTGRQRCKIYRNQAADGWSSTTTPHMPPIKKDRRGEKLVQEQADSQAAEMERLELLMKKHEMGEVPENKWLDQLAFRQIEKLERASFKKRIQAQEAKTKKSSSGDAENEDADGVFFLYIEFPRFDHPVIFTDKEYPAPPISTLQSSTTLDVRLRPPPEVSLGPGIDSDGNIVDDPSIGPLIRIYDPEVGIRSNPIEDKHRRLLRSVRSTFVDRDLKPNAQHRDQLNGIISYGPLQELTEQEKDLVWKFRHHLTREKKALTKFAKSVSWGESKESREATQMLSKWTPIDVDDALELLGPNFEHPAVRTYAVDRLRKSADEELLVYLLQLVQALRFELQKLTDNASYRGISDSPLANFLISRAATNFKLGNYFHWYLMVECQDDSLGQEMEIRELYKEVDFGFMAKLDETDEGKAHRKMLLRQAEMITVLSKIAWETRNSRQTRDRKLARLKQFLSDPDNELIAIDPPMPLFLDPTILVTACVPTDSTCFKSTASPLKIQWKTTTGNVYPMLFKVGDDMRQDQLVIQIIMLMDRLLQSENLDLKLTPYHCLATAPAAGAVEFVSSMALSDVDKSDRSILNFLKRHNPDQKASLGVRKETMETYIKSCAGYCVITYILGVGDRHLDNLMITPSGHFFHIDFSYILGRDPKPFAPLMKLSTQMVDGMGGMNHDYYHQFKQYCFTAYASLRKSSNLILNLFALISQANIQDIRAEPDRAVLKVQERLHLDKTEQEATQVFDELIQTSTTAWAPKVIDTLHTFTQTLRG</sequence>
<evidence type="ECO:0000256" key="5">
    <source>
        <dbReference type="ARBA" id="ARBA00022840"/>
    </source>
</evidence>
<comment type="catalytic activity">
    <reaction evidence="6">
        <text>a 1,2-diacyl-sn-glycero-3-phospho-(1D-myo-inositol) + ATP = a 1,2-diacyl-sn-glycero-3-phospho-(1D-myo-inositol-3-phosphate) + ADP + H(+)</text>
        <dbReference type="Rhea" id="RHEA:12709"/>
        <dbReference type="ChEBI" id="CHEBI:15378"/>
        <dbReference type="ChEBI" id="CHEBI:30616"/>
        <dbReference type="ChEBI" id="CHEBI:57880"/>
        <dbReference type="ChEBI" id="CHEBI:58088"/>
        <dbReference type="ChEBI" id="CHEBI:456216"/>
        <dbReference type="EC" id="2.7.1.137"/>
    </reaction>
    <physiologicalReaction direction="left-to-right" evidence="6">
        <dbReference type="Rhea" id="RHEA:12710"/>
    </physiologicalReaction>
</comment>
<evidence type="ECO:0000313" key="12">
    <source>
        <dbReference type="Proteomes" id="UP000298493"/>
    </source>
</evidence>
<dbReference type="Gene3D" id="1.10.1070.11">
    <property type="entry name" value="Phosphatidylinositol 3-/4-kinase, catalytic domain"/>
    <property type="match status" value="1"/>
</dbReference>
<dbReference type="InterPro" id="IPR036940">
    <property type="entry name" value="PI3/4_kinase_cat_sf"/>
</dbReference>
<dbReference type="GO" id="GO:0006897">
    <property type="term" value="P:endocytosis"/>
    <property type="evidence" value="ECO:0007669"/>
    <property type="project" value="TreeGrafter"/>
</dbReference>
<evidence type="ECO:0000256" key="2">
    <source>
        <dbReference type="ARBA" id="ARBA00022679"/>
    </source>
</evidence>
<dbReference type="GO" id="GO:0005768">
    <property type="term" value="C:endosome"/>
    <property type="evidence" value="ECO:0007669"/>
    <property type="project" value="TreeGrafter"/>
</dbReference>
<dbReference type="InterPro" id="IPR042236">
    <property type="entry name" value="PI3K_accessory_sf"/>
</dbReference>
<dbReference type="GO" id="GO:0000407">
    <property type="term" value="C:phagophore assembly site"/>
    <property type="evidence" value="ECO:0007669"/>
    <property type="project" value="TreeGrafter"/>
</dbReference>
<dbReference type="PROSITE" id="PS50290">
    <property type="entry name" value="PI3_4_KINASE_3"/>
    <property type="match status" value="1"/>
</dbReference>
<dbReference type="CDD" id="cd08397">
    <property type="entry name" value="C2_PI3K_class_III"/>
    <property type="match status" value="1"/>
</dbReference>
<evidence type="ECO:0000256" key="1">
    <source>
        <dbReference type="ARBA" id="ARBA00006209"/>
    </source>
</evidence>
<feature type="domain" description="C2 PI3K-type" evidence="10">
    <location>
        <begin position="12"/>
        <end position="199"/>
    </location>
</feature>
<comment type="caution">
    <text evidence="11">The sequence shown here is derived from an EMBL/GenBank/DDBJ whole genome shotgun (WGS) entry which is preliminary data.</text>
</comment>
<accession>A0A4Z1P0G7</accession>
<organism evidence="11 12">
    <name type="scientific">Venturia nashicola</name>
    <dbReference type="NCBI Taxonomy" id="86259"/>
    <lineage>
        <taxon>Eukaryota</taxon>
        <taxon>Fungi</taxon>
        <taxon>Dikarya</taxon>
        <taxon>Ascomycota</taxon>
        <taxon>Pezizomycotina</taxon>
        <taxon>Dothideomycetes</taxon>
        <taxon>Pleosporomycetidae</taxon>
        <taxon>Venturiales</taxon>
        <taxon>Venturiaceae</taxon>
        <taxon>Venturia</taxon>
    </lineage>
</organism>
<dbReference type="FunFam" id="3.30.1010.10:FF:000002">
    <property type="entry name" value="Phosphatidylinositol 3-kinase catalytic subunit type 3"/>
    <property type="match status" value="1"/>
</dbReference>
<protein>
    <recommendedName>
        <fullName evidence="7">Phosphatidylinositol 3-kinase VPS34</fullName>
        <ecNumber evidence="7">2.7.1.137</ecNumber>
    </recommendedName>
</protein>
<dbReference type="SMART" id="SM00145">
    <property type="entry name" value="PI3Ka"/>
    <property type="match status" value="1"/>
</dbReference>
<evidence type="ECO:0000259" key="9">
    <source>
        <dbReference type="PROSITE" id="PS51545"/>
    </source>
</evidence>
<dbReference type="CDD" id="cd00870">
    <property type="entry name" value="PI3Ka_III"/>
    <property type="match status" value="1"/>
</dbReference>